<organism evidence="1">
    <name type="scientific">marine sediment metagenome</name>
    <dbReference type="NCBI Taxonomy" id="412755"/>
    <lineage>
        <taxon>unclassified sequences</taxon>
        <taxon>metagenomes</taxon>
        <taxon>ecological metagenomes</taxon>
    </lineage>
</organism>
<dbReference type="EMBL" id="BARV01034134">
    <property type="protein sequence ID" value="GAI57212.1"/>
    <property type="molecule type" value="Genomic_DNA"/>
</dbReference>
<dbReference type="AlphaFoldDB" id="X1PLR7"/>
<evidence type="ECO:0000313" key="1">
    <source>
        <dbReference type="EMBL" id="GAI57212.1"/>
    </source>
</evidence>
<gene>
    <name evidence="1" type="ORF">S06H3_53530</name>
</gene>
<comment type="caution">
    <text evidence="1">The sequence shown here is derived from an EMBL/GenBank/DDBJ whole genome shotgun (WGS) entry which is preliminary data.</text>
</comment>
<protein>
    <submittedName>
        <fullName evidence="1">Uncharacterized protein</fullName>
    </submittedName>
</protein>
<sequence>MKVHSAEWFQHKVAEAAHRIDHEWPQSMRANAVVASATLPCVDPILTDETCLHGDQAVRQAMSEHQG</sequence>
<proteinExistence type="predicted"/>
<accession>X1PLR7</accession>
<name>X1PLR7_9ZZZZ</name>
<reference evidence="1" key="1">
    <citation type="journal article" date="2014" name="Front. Microbiol.">
        <title>High frequency of phylogenetically diverse reductive dehalogenase-homologous genes in deep subseafloor sedimentary metagenomes.</title>
        <authorList>
            <person name="Kawai M."/>
            <person name="Futagami T."/>
            <person name="Toyoda A."/>
            <person name="Takaki Y."/>
            <person name="Nishi S."/>
            <person name="Hori S."/>
            <person name="Arai W."/>
            <person name="Tsubouchi T."/>
            <person name="Morono Y."/>
            <person name="Uchiyama I."/>
            <person name="Ito T."/>
            <person name="Fujiyama A."/>
            <person name="Inagaki F."/>
            <person name="Takami H."/>
        </authorList>
    </citation>
    <scope>NUCLEOTIDE SEQUENCE</scope>
    <source>
        <strain evidence="1">Expedition CK06-06</strain>
    </source>
</reference>